<dbReference type="OrthoDB" id="5519566at2"/>
<dbReference type="InterPro" id="IPR008949">
    <property type="entry name" value="Isoprenoid_synthase_dom_sf"/>
</dbReference>
<reference evidence="2" key="1">
    <citation type="submission" date="2018-09" db="EMBL/GenBank/DDBJ databases">
        <authorList>
            <person name="Livingstone P.G."/>
            <person name="Whitworth D.E."/>
        </authorList>
    </citation>
    <scope>NUCLEOTIDE SEQUENCE [LARGE SCALE GENOMIC DNA]</scope>
    <source>
        <strain evidence="2">CA054A</strain>
    </source>
</reference>
<proteinExistence type="predicted"/>
<evidence type="ECO:0000313" key="1">
    <source>
        <dbReference type="EMBL" id="RKG86191.1"/>
    </source>
</evidence>
<dbReference type="RefSeq" id="WP_120541935.1">
    <property type="nucleotide sequence ID" value="NZ_RAVZ01000118.1"/>
</dbReference>
<dbReference type="Gene3D" id="1.10.600.10">
    <property type="entry name" value="Farnesyl Diphosphate Synthase"/>
    <property type="match status" value="1"/>
</dbReference>
<dbReference type="AlphaFoldDB" id="A0A3A8J6R1"/>
<sequence>MEATGIDATYQRIAQHLPTPLREYGRTLPHRLGLTRWIDGHWEDFWVLDINRDLPGYAAEDPDQPGAWLVSPEKLSHFRAAHHCAAIHGLIADRLVDHQVEPDIGLLVYRGVFLRAWEYELAAALGDESGARKALARALSSLRRGTALELRTTAARRMDVSTYAVQTREKLRWGGTAAGCLLRHAGQPERADLLERSYDMFCFALQCLDDALDCEEDERTRGTSIPAVLGMPEGALVRALPQLLDRAMALAEQARLGRMVTWMGSFAKLVRGIQPGGDATLNDLLGRQLAITAQGAL</sequence>
<evidence type="ECO:0000313" key="2">
    <source>
        <dbReference type="Proteomes" id="UP000268094"/>
    </source>
</evidence>
<organism evidence="1 2">
    <name type="scientific">Corallococcus terminator</name>
    <dbReference type="NCBI Taxonomy" id="2316733"/>
    <lineage>
        <taxon>Bacteria</taxon>
        <taxon>Pseudomonadati</taxon>
        <taxon>Myxococcota</taxon>
        <taxon>Myxococcia</taxon>
        <taxon>Myxococcales</taxon>
        <taxon>Cystobacterineae</taxon>
        <taxon>Myxococcaceae</taxon>
        <taxon>Corallococcus</taxon>
    </lineage>
</organism>
<dbReference type="EMBL" id="RAVZ01000118">
    <property type="protein sequence ID" value="RKG86191.1"/>
    <property type="molecule type" value="Genomic_DNA"/>
</dbReference>
<dbReference type="SUPFAM" id="SSF48576">
    <property type="entry name" value="Terpenoid synthases"/>
    <property type="match status" value="1"/>
</dbReference>
<protein>
    <submittedName>
        <fullName evidence="1">Uncharacterized protein</fullName>
    </submittedName>
</protein>
<gene>
    <name evidence="1" type="ORF">D7V88_18330</name>
</gene>
<name>A0A3A8J6R1_9BACT</name>
<keyword evidence="2" id="KW-1185">Reference proteome</keyword>
<dbReference type="Proteomes" id="UP000268094">
    <property type="component" value="Unassembled WGS sequence"/>
</dbReference>
<comment type="caution">
    <text evidence="1">The sequence shown here is derived from an EMBL/GenBank/DDBJ whole genome shotgun (WGS) entry which is preliminary data.</text>
</comment>
<accession>A0A3A8J6R1</accession>